<dbReference type="EMBL" id="BMTX01000031">
    <property type="protein sequence ID" value="GGS74286.1"/>
    <property type="molecule type" value="Genomic_DNA"/>
</dbReference>
<keyword evidence="2" id="KW-1185">Reference proteome</keyword>
<name>A0ABQ2TLR5_STREZ</name>
<evidence type="ECO:0000313" key="1">
    <source>
        <dbReference type="EMBL" id="GGS74286.1"/>
    </source>
</evidence>
<organism evidence="1 2">
    <name type="scientific">Streptomyces pseudogriseolus</name>
    <name type="common">Streptomyces gancidicus</name>
    <name type="synonym">Streptomyces rubiginosus</name>
    <dbReference type="NCBI Taxonomy" id="36817"/>
    <lineage>
        <taxon>Bacteria</taxon>
        <taxon>Bacillati</taxon>
        <taxon>Actinomycetota</taxon>
        <taxon>Actinomycetes</taxon>
        <taxon>Kitasatosporales</taxon>
        <taxon>Streptomycetaceae</taxon>
        <taxon>Streptomyces</taxon>
        <taxon>Streptomyces pseudogriseolus group</taxon>
    </lineage>
</organism>
<evidence type="ECO:0000313" key="2">
    <source>
        <dbReference type="Proteomes" id="UP000597853"/>
    </source>
</evidence>
<comment type="caution">
    <text evidence="1">The sequence shown here is derived from an EMBL/GenBank/DDBJ whole genome shotgun (WGS) entry which is preliminary data.</text>
</comment>
<gene>
    <name evidence="1" type="ORF">GCM10010285_61330</name>
</gene>
<dbReference type="Proteomes" id="UP000597853">
    <property type="component" value="Unassembled WGS sequence"/>
</dbReference>
<accession>A0ABQ2TLR5</accession>
<protein>
    <submittedName>
        <fullName evidence="1">Uncharacterized protein</fullName>
    </submittedName>
</protein>
<proteinExistence type="predicted"/>
<reference evidence="2" key="1">
    <citation type="journal article" date="2019" name="Int. J. Syst. Evol. Microbiol.">
        <title>The Global Catalogue of Microorganisms (GCM) 10K type strain sequencing project: providing services to taxonomists for standard genome sequencing and annotation.</title>
        <authorList>
            <consortium name="The Broad Institute Genomics Platform"/>
            <consortium name="The Broad Institute Genome Sequencing Center for Infectious Disease"/>
            <person name="Wu L."/>
            <person name="Ma J."/>
        </authorList>
    </citation>
    <scope>NUCLEOTIDE SEQUENCE [LARGE SCALE GENOMIC DNA]</scope>
    <source>
        <strain evidence="2">JCM 4416</strain>
    </source>
</reference>
<sequence>MRGPGAEHNVERLLGHELFGFSVMQDEAVSDAEAECRAGRVREGGLGDVHALGVRIRSCGQGAQEPFPSAAAEVEHPLVALF</sequence>